<accession>A0A1C4U2J9</accession>
<sequence>MVGGRGIGDFYADAEGRDLELPGYDWENDDRPDRTPDVWLDRVASSSAAQRPGVLPRAAPKSAAGQRRTAQRATSKAGRAASSRQRPSEREIADAAHRVRANIPNIGPKGIAKRLRQSGWAFVGATAVDQALKRYPTPGTPQVSRSAPSKAAPTRAQQPARAKAVITEYRPGIAGRRLRGFAKAARELAAYDPALSLAGMVGRLQRRGWPTCNEVDVRKALGMSPTPDARAGRVSPSPKSNRTAVAAFSPSPRAAPRPPADICPSCGVRPSVLGTCRCS</sequence>
<name>A0A1C4U2J9_9ACTN</name>
<feature type="compositionally biased region" description="Low complexity" evidence="1">
    <location>
        <begin position="63"/>
        <end position="74"/>
    </location>
</feature>
<evidence type="ECO:0000256" key="1">
    <source>
        <dbReference type="SAM" id="MobiDB-lite"/>
    </source>
</evidence>
<reference evidence="2 3" key="1">
    <citation type="submission" date="2016-06" db="EMBL/GenBank/DDBJ databases">
        <authorList>
            <person name="Kjaerup R.B."/>
            <person name="Dalgaard T.S."/>
            <person name="Juul-Madsen H.R."/>
        </authorList>
    </citation>
    <scope>NUCLEOTIDE SEQUENCE [LARGE SCALE GENOMIC DNA]</scope>
    <source>
        <strain evidence="2 3">DSM 44871</strain>
    </source>
</reference>
<dbReference type="AlphaFoldDB" id="A0A1C4U2J9"/>
<organism evidence="2 3">
    <name type="scientific">Micromonospora saelicesensis</name>
    <dbReference type="NCBI Taxonomy" id="285676"/>
    <lineage>
        <taxon>Bacteria</taxon>
        <taxon>Bacillati</taxon>
        <taxon>Actinomycetota</taxon>
        <taxon>Actinomycetes</taxon>
        <taxon>Micromonosporales</taxon>
        <taxon>Micromonosporaceae</taxon>
        <taxon>Micromonospora</taxon>
    </lineage>
</organism>
<dbReference type="Proteomes" id="UP000198864">
    <property type="component" value="Unassembled WGS sequence"/>
</dbReference>
<gene>
    <name evidence="2" type="ORF">GA0070561_0644</name>
</gene>
<feature type="compositionally biased region" description="Low complexity" evidence="1">
    <location>
        <begin position="150"/>
        <end position="161"/>
    </location>
</feature>
<dbReference type="EMBL" id="FMCR01000001">
    <property type="protein sequence ID" value="SCE65874.1"/>
    <property type="molecule type" value="Genomic_DNA"/>
</dbReference>
<evidence type="ECO:0000313" key="2">
    <source>
        <dbReference type="EMBL" id="SCE65874.1"/>
    </source>
</evidence>
<protein>
    <submittedName>
        <fullName evidence="2">Uncharacterized protein</fullName>
    </submittedName>
</protein>
<feature type="region of interest" description="Disordered" evidence="1">
    <location>
        <begin position="222"/>
        <end position="261"/>
    </location>
</feature>
<feature type="region of interest" description="Disordered" evidence="1">
    <location>
        <begin position="45"/>
        <end position="97"/>
    </location>
</feature>
<feature type="compositionally biased region" description="Basic and acidic residues" evidence="1">
    <location>
        <begin position="86"/>
        <end position="97"/>
    </location>
</feature>
<evidence type="ECO:0000313" key="3">
    <source>
        <dbReference type="Proteomes" id="UP000198864"/>
    </source>
</evidence>
<proteinExistence type="predicted"/>
<feature type="region of interest" description="Disordered" evidence="1">
    <location>
        <begin position="134"/>
        <end position="161"/>
    </location>
</feature>